<protein>
    <submittedName>
        <fullName evidence="1">Uncharacterized protein</fullName>
    </submittedName>
</protein>
<gene>
    <name evidence="1" type="ORF">HanXRQr2_Chr12g0535841</name>
</gene>
<dbReference type="Gramene" id="mRNA:HanXRQr2_Chr12g0535841">
    <property type="protein sequence ID" value="mRNA:HanXRQr2_Chr12g0535841"/>
    <property type="gene ID" value="HanXRQr2_Chr12g0535841"/>
</dbReference>
<sequence length="51" mass="5775">MIVNWPTIAVFTKGPKRVVFKGSPNLNPEILDEPEKRVIHMNPNTTRIFAG</sequence>
<comment type="caution">
    <text evidence="1">The sequence shown here is derived from an EMBL/GenBank/DDBJ whole genome shotgun (WGS) entry which is preliminary data.</text>
</comment>
<name>A0A9K3MVN1_HELAN</name>
<dbReference type="EMBL" id="MNCJ02000327">
    <property type="protein sequence ID" value="KAF5777458.1"/>
    <property type="molecule type" value="Genomic_DNA"/>
</dbReference>
<keyword evidence="2" id="KW-1185">Reference proteome</keyword>
<dbReference type="AlphaFoldDB" id="A0A9K3MVN1"/>
<organism evidence="1 2">
    <name type="scientific">Helianthus annuus</name>
    <name type="common">Common sunflower</name>
    <dbReference type="NCBI Taxonomy" id="4232"/>
    <lineage>
        <taxon>Eukaryota</taxon>
        <taxon>Viridiplantae</taxon>
        <taxon>Streptophyta</taxon>
        <taxon>Embryophyta</taxon>
        <taxon>Tracheophyta</taxon>
        <taxon>Spermatophyta</taxon>
        <taxon>Magnoliopsida</taxon>
        <taxon>eudicotyledons</taxon>
        <taxon>Gunneridae</taxon>
        <taxon>Pentapetalae</taxon>
        <taxon>asterids</taxon>
        <taxon>campanulids</taxon>
        <taxon>Asterales</taxon>
        <taxon>Asteraceae</taxon>
        <taxon>Asteroideae</taxon>
        <taxon>Heliantheae alliance</taxon>
        <taxon>Heliantheae</taxon>
        <taxon>Helianthus</taxon>
    </lineage>
</organism>
<reference evidence="1" key="2">
    <citation type="submission" date="2020-06" db="EMBL/GenBank/DDBJ databases">
        <title>Helianthus annuus Genome sequencing and assembly Release 2.</title>
        <authorList>
            <person name="Gouzy J."/>
            <person name="Langlade N."/>
            <person name="Munos S."/>
        </authorList>
    </citation>
    <scope>NUCLEOTIDE SEQUENCE</scope>
    <source>
        <tissue evidence="1">Leaves</tissue>
    </source>
</reference>
<accession>A0A9K3MVN1</accession>
<proteinExistence type="predicted"/>
<dbReference type="Proteomes" id="UP000215914">
    <property type="component" value="Unassembled WGS sequence"/>
</dbReference>
<evidence type="ECO:0000313" key="2">
    <source>
        <dbReference type="Proteomes" id="UP000215914"/>
    </source>
</evidence>
<evidence type="ECO:0000313" key="1">
    <source>
        <dbReference type="EMBL" id="KAF5777458.1"/>
    </source>
</evidence>
<reference evidence="1" key="1">
    <citation type="journal article" date="2017" name="Nature">
        <title>The sunflower genome provides insights into oil metabolism, flowering and Asterid evolution.</title>
        <authorList>
            <person name="Badouin H."/>
            <person name="Gouzy J."/>
            <person name="Grassa C.J."/>
            <person name="Murat F."/>
            <person name="Staton S.E."/>
            <person name="Cottret L."/>
            <person name="Lelandais-Briere C."/>
            <person name="Owens G.L."/>
            <person name="Carrere S."/>
            <person name="Mayjonade B."/>
            <person name="Legrand L."/>
            <person name="Gill N."/>
            <person name="Kane N.C."/>
            <person name="Bowers J.E."/>
            <person name="Hubner S."/>
            <person name="Bellec A."/>
            <person name="Berard A."/>
            <person name="Berges H."/>
            <person name="Blanchet N."/>
            <person name="Boniface M.C."/>
            <person name="Brunel D."/>
            <person name="Catrice O."/>
            <person name="Chaidir N."/>
            <person name="Claudel C."/>
            <person name="Donnadieu C."/>
            <person name="Faraut T."/>
            <person name="Fievet G."/>
            <person name="Helmstetter N."/>
            <person name="King M."/>
            <person name="Knapp S.J."/>
            <person name="Lai Z."/>
            <person name="Le Paslier M.C."/>
            <person name="Lippi Y."/>
            <person name="Lorenzon L."/>
            <person name="Mandel J.R."/>
            <person name="Marage G."/>
            <person name="Marchand G."/>
            <person name="Marquand E."/>
            <person name="Bret-Mestries E."/>
            <person name="Morien E."/>
            <person name="Nambeesan S."/>
            <person name="Nguyen T."/>
            <person name="Pegot-Espagnet P."/>
            <person name="Pouilly N."/>
            <person name="Raftis F."/>
            <person name="Sallet E."/>
            <person name="Schiex T."/>
            <person name="Thomas J."/>
            <person name="Vandecasteele C."/>
            <person name="Vares D."/>
            <person name="Vear F."/>
            <person name="Vautrin S."/>
            <person name="Crespi M."/>
            <person name="Mangin B."/>
            <person name="Burke J.M."/>
            <person name="Salse J."/>
            <person name="Munos S."/>
            <person name="Vincourt P."/>
            <person name="Rieseberg L.H."/>
            <person name="Langlade N.B."/>
        </authorList>
    </citation>
    <scope>NUCLEOTIDE SEQUENCE</scope>
    <source>
        <tissue evidence="1">Leaves</tissue>
    </source>
</reference>